<comment type="caution">
    <text evidence="2">The sequence shown here is derived from an EMBL/GenBank/DDBJ whole genome shotgun (WGS) entry which is preliminary data.</text>
</comment>
<dbReference type="AlphaFoldDB" id="A0AAW5JG96"/>
<proteinExistence type="predicted"/>
<reference evidence="2" key="1">
    <citation type="submission" date="2022-06" db="EMBL/GenBank/DDBJ databases">
        <title>Isolation of gut microbiota from human fecal samples.</title>
        <authorList>
            <person name="Pamer E.G."/>
            <person name="Barat B."/>
            <person name="Waligurski E."/>
            <person name="Medina S."/>
            <person name="Paddock L."/>
            <person name="Mostad J."/>
        </authorList>
    </citation>
    <scope>NUCLEOTIDE SEQUENCE</scope>
    <source>
        <strain evidence="2">DFI.9.91</strain>
    </source>
</reference>
<sequence length="87" mass="9668">MRYYKSVDFDHLISIGTGLGGTEITESEYNNILSIIRSRPTPPAGYGYRLKADLTWEQYELPPEPEPSDTDEITDDEAMAIILGGAT</sequence>
<evidence type="ECO:0000313" key="1">
    <source>
        <dbReference type="EMBL" id="MCQ4768993.1"/>
    </source>
</evidence>
<protein>
    <submittedName>
        <fullName evidence="2">Uncharacterized protein</fullName>
    </submittedName>
</protein>
<name>A0AAW5JG96_9FIRM</name>
<evidence type="ECO:0000313" key="3">
    <source>
        <dbReference type="Proteomes" id="UP001204562"/>
    </source>
</evidence>
<dbReference type="EMBL" id="JANFYS010000001">
    <property type="protein sequence ID" value="MCQ4769046.1"/>
    <property type="molecule type" value="Genomic_DNA"/>
</dbReference>
<accession>A0AAW5JG96</accession>
<dbReference type="EMBL" id="JANFYS010000001">
    <property type="protein sequence ID" value="MCQ4768993.1"/>
    <property type="molecule type" value="Genomic_DNA"/>
</dbReference>
<gene>
    <name evidence="1" type="ORF">NE579_00750</name>
    <name evidence="2" type="ORF">NE579_01025</name>
</gene>
<dbReference type="Proteomes" id="UP001204562">
    <property type="component" value="Unassembled WGS sequence"/>
</dbReference>
<organism evidence="2 3">
    <name type="scientific">Intestinimonas massiliensis</name>
    <name type="common">ex Afouda et al. 2020</name>
    <dbReference type="NCBI Taxonomy" id="1673721"/>
    <lineage>
        <taxon>Bacteria</taxon>
        <taxon>Bacillati</taxon>
        <taxon>Bacillota</taxon>
        <taxon>Clostridia</taxon>
        <taxon>Eubacteriales</taxon>
        <taxon>Intestinimonas</taxon>
    </lineage>
</organism>
<dbReference type="RefSeq" id="WP_256302907.1">
    <property type="nucleotide sequence ID" value="NZ_JANFYS010000001.1"/>
</dbReference>
<evidence type="ECO:0000313" key="2">
    <source>
        <dbReference type="EMBL" id="MCQ4769046.1"/>
    </source>
</evidence>